<dbReference type="CDD" id="cd00158">
    <property type="entry name" value="RHOD"/>
    <property type="match status" value="1"/>
</dbReference>
<dbReference type="InterPro" id="IPR001763">
    <property type="entry name" value="Rhodanese-like_dom"/>
</dbReference>
<accession>A0A840UP05</accession>
<dbReference type="Gene3D" id="3.40.250.10">
    <property type="entry name" value="Rhodanese-like domain"/>
    <property type="match status" value="2"/>
</dbReference>
<dbReference type="PROSITE" id="PS50206">
    <property type="entry name" value="RHODANESE_3"/>
    <property type="match status" value="3"/>
</dbReference>
<dbReference type="EMBL" id="JACHEO010000004">
    <property type="protein sequence ID" value="MBB5347365.1"/>
    <property type="molecule type" value="Genomic_DNA"/>
</dbReference>
<feature type="domain" description="Rhodanese" evidence="1">
    <location>
        <begin position="161"/>
        <end position="243"/>
    </location>
</feature>
<gene>
    <name evidence="2" type="ORF">HNQ81_001081</name>
</gene>
<dbReference type="Pfam" id="PF00581">
    <property type="entry name" value="Rhodanese"/>
    <property type="match status" value="2"/>
</dbReference>
<dbReference type="AlphaFoldDB" id="A0A840UP05"/>
<keyword evidence="3" id="KW-1185">Reference proteome</keyword>
<dbReference type="RefSeq" id="WP_183349081.1">
    <property type="nucleotide sequence ID" value="NZ_JACHEO010000004.1"/>
</dbReference>
<dbReference type="SUPFAM" id="SSF52821">
    <property type="entry name" value="Rhodanese/Cell cycle control phosphatase"/>
    <property type="match status" value="2"/>
</dbReference>
<feature type="domain" description="Rhodanese" evidence="1">
    <location>
        <begin position="42"/>
        <end position="130"/>
    </location>
</feature>
<keyword evidence="2" id="KW-0808">Transferase</keyword>
<evidence type="ECO:0000313" key="3">
    <source>
        <dbReference type="Proteomes" id="UP000539642"/>
    </source>
</evidence>
<proteinExistence type="predicted"/>
<dbReference type="PANTHER" id="PTHR43031">
    <property type="entry name" value="FAD-DEPENDENT OXIDOREDUCTASE"/>
    <property type="match status" value="1"/>
</dbReference>
<dbReference type="Proteomes" id="UP000539642">
    <property type="component" value="Unassembled WGS sequence"/>
</dbReference>
<reference evidence="2 3" key="1">
    <citation type="submission" date="2020-08" db="EMBL/GenBank/DDBJ databases">
        <title>Genomic Encyclopedia of Type Strains, Phase IV (KMG-IV): sequencing the most valuable type-strain genomes for metagenomic binning, comparative biology and taxonomic classification.</title>
        <authorList>
            <person name="Goeker M."/>
        </authorList>
    </citation>
    <scope>NUCLEOTIDE SEQUENCE [LARGE SCALE GENOMIC DNA]</scope>
    <source>
        <strain evidence="2 3">DSM 28570</strain>
    </source>
</reference>
<dbReference type="SMART" id="SM00450">
    <property type="entry name" value="RHOD"/>
    <property type="match status" value="2"/>
</dbReference>
<dbReference type="PANTHER" id="PTHR43031:SF1">
    <property type="entry name" value="PYRIDINE NUCLEOTIDE-DISULPHIDE OXIDOREDUCTASE"/>
    <property type="match status" value="1"/>
</dbReference>
<organism evidence="2 3">
    <name type="scientific">Desulfoprunum benzoelyticum</name>
    <dbReference type="NCBI Taxonomy" id="1506996"/>
    <lineage>
        <taxon>Bacteria</taxon>
        <taxon>Pseudomonadati</taxon>
        <taxon>Thermodesulfobacteriota</taxon>
        <taxon>Desulfobulbia</taxon>
        <taxon>Desulfobulbales</taxon>
        <taxon>Desulfobulbaceae</taxon>
        <taxon>Desulfoprunum</taxon>
    </lineage>
</organism>
<dbReference type="InterPro" id="IPR036873">
    <property type="entry name" value="Rhodanese-like_dom_sf"/>
</dbReference>
<comment type="caution">
    <text evidence="2">The sequence shown here is derived from an EMBL/GenBank/DDBJ whole genome shotgun (WGS) entry which is preliminary data.</text>
</comment>
<evidence type="ECO:0000259" key="1">
    <source>
        <dbReference type="PROSITE" id="PS50206"/>
    </source>
</evidence>
<name>A0A840UP05_9BACT</name>
<protein>
    <submittedName>
        <fullName evidence="2">Rhodanese-related sulfurtransferase</fullName>
    </submittedName>
</protein>
<dbReference type="InterPro" id="IPR050229">
    <property type="entry name" value="GlpE_sulfurtransferase"/>
</dbReference>
<evidence type="ECO:0000313" key="2">
    <source>
        <dbReference type="EMBL" id="MBB5347365.1"/>
    </source>
</evidence>
<dbReference type="GO" id="GO:0016740">
    <property type="term" value="F:transferase activity"/>
    <property type="evidence" value="ECO:0007669"/>
    <property type="project" value="UniProtKB-KW"/>
</dbReference>
<sequence length="249" mass="27826">MSTKNAGLAKKLGYTNIRVYLDGEPAWAKSGLPTFATYDFVTNGNVVLIDIRSRDKVVAGRIPRAVSIPYFKLEDRLDDIPRNAPVILYSDDLEEVTTAINEMRDDGFNFVAAVRGNFQGWVENGGKLVKGPILSTEINWQRKLGKGEVSVADFKKATEGQIPNTVVVDARTKEEVAELGLFKNTINIPLDELTKRMNELPKDKQIFIHCSTGARADMAYQQLIKNGYNVKFLLLNIEDAECDCEIIRP</sequence>
<feature type="domain" description="Rhodanese" evidence="1">
    <location>
        <begin position="2"/>
        <end position="36"/>
    </location>
</feature>